<comment type="caution">
    <text evidence="2">The sequence shown here is derived from an EMBL/GenBank/DDBJ whole genome shotgun (WGS) entry which is preliminary data.</text>
</comment>
<evidence type="ECO:0000313" key="4">
    <source>
        <dbReference type="Proteomes" id="UP000550736"/>
    </source>
</evidence>
<evidence type="ECO:0000313" key="2">
    <source>
        <dbReference type="EMBL" id="NMK97046.1"/>
    </source>
</evidence>
<dbReference type="EMBL" id="JABBLX010000004">
    <property type="protein sequence ID" value="NMK97046.1"/>
    <property type="molecule type" value="Genomic_DNA"/>
</dbReference>
<sequence length="49" mass="5354">MENILINGYSHYTSSNNIQRSAIEERDLGDGRTSSISASVSYTVTWSAA</sequence>
<gene>
    <name evidence="2" type="ORF">HHM13_02880</name>
    <name evidence="1" type="ORF">HHM24_03350</name>
</gene>
<dbReference type="GeneID" id="93668274"/>
<evidence type="ECO:0000313" key="3">
    <source>
        <dbReference type="Proteomes" id="UP000538955"/>
    </source>
</evidence>
<dbReference type="AlphaFoldDB" id="A0A0U1ED01"/>
<name>A0A0U1ED01_STACP</name>
<dbReference type="Proteomes" id="UP000538955">
    <property type="component" value="Unassembled WGS sequence"/>
</dbReference>
<dbReference type="RefSeq" id="WP_002454314.1">
    <property type="nucleotide sequence ID" value="NZ_AP014956.1"/>
</dbReference>
<accession>A0A0U1ED01</accession>
<evidence type="ECO:0000313" key="1">
    <source>
        <dbReference type="EMBL" id="NMK53788.1"/>
    </source>
</evidence>
<organism evidence="2 4">
    <name type="scientific">Staphylococcus capitis</name>
    <dbReference type="NCBI Taxonomy" id="29388"/>
    <lineage>
        <taxon>Bacteria</taxon>
        <taxon>Bacillati</taxon>
        <taxon>Bacillota</taxon>
        <taxon>Bacilli</taxon>
        <taxon>Bacillales</taxon>
        <taxon>Staphylococcaceae</taxon>
        <taxon>Staphylococcus</taxon>
    </lineage>
</organism>
<dbReference type="eggNOG" id="ENOG50305GE">
    <property type="taxonomic scope" value="Bacteria"/>
</dbReference>
<proteinExistence type="predicted"/>
<reference evidence="3 4" key="1">
    <citation type="submission" date="2020-04" db="EMBL/GenBank/DDBJ databases">
        <title>The Epidemiology and Molecular Characteristics of Linezolid-Resistant Staphylococcus capitis in Huashan Hospital, Shanghai.</title>
        <authorList>
            <person name="Ding L."/>
            <person name="Li P."/>
            <person name="Yang Y."/>
            <person name="Lin D."/>
            <person name="Xu X."/>
        </authorList>
    </citation>
    <scope>NUCLEOTIDE SEQUENCE [LARGE SCALE GENOMIC DNA]</scope>
    <source>
        <strain evidence="2 4">12-86</strain>
        <strain evidence="1 3">17-84</strain>
    </source>
</reference>
<keyword evidence="3" id="KW-1185">Reference proteome</keyword>
<dbReference type="EMBL" id="JABBMI010000044">
    <property type="protein sequence ID" value="NMK53788.1"/>
    <property type="molecule type" value="Genomic_DNA"/>
</dbReference>
<protein>
    <submittedName>
        <fullName evidence="2">Uncharacterized protein</fullName>
    </submittedName>
</protein>
<dbReference type="Proteomes" id="UP000550736">
    <property type="component" value="Unassembled WGS sequence"/>
</dbReference>